<gene>
    <name evidence="1" type="ORF">DMI76_07520</name>
</gene>
<dbReference type="PROSITE" id="PS51257">
    <property type="entry name" value="PROKAR_LIPOPROTEIN"/>
    <property type="match status" value="1"/>
</dbReference>
<sequence>MKTLLLGILGATLLCSCGTMGPIGVVYSDVNKPVHATSASGIRTGQSESKSYCGLVALGDSSIEAAKKNGGIKTVSAVDTKVYSILGIYNKYTTTVSGN</sequence>
<name>A0AAE6TCJ3_9BACT</name>
<proteinExistence type="predicted"/>
<dbReference type="RefSeq" id="WP_102722758.1">
    <property type="nucleotide sequence ID" value="NZ_CP029701.1"/>
</dbReference>
<dbReference type="InterPro" id="IPR025113">
    <property type="entry name" value="TRL-like"/>
</dbReference>
<evidence type="ECO:0000313" key="2">
    <source>
        <dbReference type="Proteomes" id="UP000642553"/>
    </source>
</evidence>
<evidence type="ECO:0008006" key="3">
    <source>
        <dbReference type="Google" id="ProtNLM"/>
    </source>
</evidence>
<dbReference type="AlphaFoldDB" id="A0AAE6TCJ3"/>
<reference evidence="1" key="1">
    <citation type="submission" date="2018-05" db="EMBL/GenBank/DDBJ databases">
        <title>Complete genome sequnece of Akkermansia muciniphila EB-AMDK-40.</title>
        <authorList>
            <person name="Nam Y.-D."/>
            <person name="Chung W.-H."/>
            <person name="Park Y.S."/>
            <person name="Kang J."/>
        </authorList>
    </citation>
    <scope>NUCLEOTIDE SEQUENCE</scope>
    <source>
        <strain evidence="1">EB-AMDK-40</strain>
    </source>
</reference>
<organism evidence="1 2">
    <name type="scientific">Akkermansia massiliensis</name>
    <dbReference type="NCBI Taxonomy" id="2927224"/>
    <lineage>
        <taxon>Bacteria</taxon>
        <taxon>Pseudomonadati</taxon>
        <taxon>Verrucomicrobiota</taxon>
        <taxon>Verrucomicrobiia</taxon>
        <taxon>Verrucomicrobiales</taxon>
        <taxon>Akkermansiaceae</taxon>
        <taxon>Akkermansia</taxon>
    </lineage>
</organism>
<dbReference type="Proteomes" id="UP000642553">
    <property type="component" value="Chromosome"/>
</dbReference>
<dbReference type="EMBL" id="CP029701">
    <property type="protein sequence ID" value="QHV63216.1"/>
    <property type="molecule type" value="Genomic_DNA"/>
</dbReference>
<evidence type="ECO:0000313" key="1">
    <source>
        <dbReference type="EMBL" id="QHV63216.1"/>
    </source>
</evidence>
<protein>
    <recommendedName>
        <fullName evidence="3">TRL-like family protein</fullName>
    </recommendedName>
</protein>
<dbReference type="Pfam" id="PF13146">
    <property type="entry name" value="TRL"/>
    <property type="match status" value="1"/>
</dbReference>
<accession>A0AAE6TCJ3</accession>